<accession>A0A1M6V8H9</accession>
<organism evidence="4 5">
    <name type="scientific">Chitinophaga jiangningensis</name>
    <dbReference type="NCBI Taxonomy" id="1419482"/>
    <lineage>
        <taxon>Bacteria</taxon>
        <taxon>Pseudomonadati</taxon>
        <taxon>Bacteroidota</taxon>
        <taxon>Chitinophagia</taxon>
        <taxon>Chitinophagales</taxon>
        <taxon>Chitinophagaceae</taxon>
        <taxon>Chitinophaga</taxon>
    </lineage>
</organism>
<feature type="domain" description="NADPH-dependent reductive aminase-like C-terminal" evidence="3">
    <location>
        <begin position="159"/>
        <end position="282"/>
    </location>
</feature>
<evidence type="ECO:0000313" key="5">
    <source>
        <dbReference type="Proteomes" id="UP000184420"/>
    </source>
</evidence>
<sequence>MIGLGDMGIRLAEILLSKGFQVTVWNRSAGKADALAAQGALVADSAAAAISASPVIITCVVDYNATRNILDTPEARAALKSRTQIELSTGTPQDARNAAAWAHSIGAKYLDGAILATPRQVGHEFTPIFVSGSREVYEATEPIMKALAGGLQYMGEAVGAASTWDIGFLNTVFGAITGFFQGARLFEAEGIPVNQLGDMIGKLGSVIGEMIRFEGDVIHHKKYDEVESSVKTCYTGIGLFSRSAREAGISSEIPDFMYNIYQRAMDAGYGPKQLGAVIEVLR</sequence>
<dbReference type="Gene3D" id="3.40.50.720">
    <property type="entry name" value="NAD(P)-binding Rossmann-like Domain"/>
    <property type="match status" value="1"/>
</dbReference>
<dbReference type="GO" id="GO:0050661">
    <property type="term" value="F:NADP binding"/>
    <property type="evidence" value="ECO:0007669"/>
    <property type="project" value="InterPro"/>
</dbReference>
<evidence type="ECO:0000259" key="3">
    <source>
        <dbReference type="Pfam" id="PF21761"/>
    </source>
</evidence>
<dbReference type="InterPro" id="IPR051265">
    <property type="entry name" value="HIBADH-related_NP60_sf"/>
</dbReference>
<dbReference type="SUPFAM" id="SSF51735">
    <property type="entry name" value="NAD(P)-binding Rossmann-fold domains"/>
    <property type="match status" value="1"/>
</dbReference>
<dbReference type="InterPro" id="IPR048666">
    <property type="entry name" value="RedAm-like_C"/>
</dbReference>
<dbReference type="PANTHER" id="PTHR43580:SF2">
    <property type="entry name" value="CYTOKINE-LIKE NUCLEAR FACTOR N-PAC"/>
    <property type="match status" value="1"/>
</dbReference>
<gene>
    <name evidence="4" type="ORF">SAMN05444266_101101</name>
</gene>
<feature type="domain" description="6-phosphogluconate dehydrogenase NADP-binding" evidence="2">
    <location>
        <begin position="1"/>
        <end position="155"/>
    </location>
</feature>
<dbReference type="InterPro" id="IPR036291">
    <property type="entry name" value="NAD(P)-bd_dom_sf"/>
</dbReference>
<evidence type="ECO:0000256" key="1">
    <source>
        <dbReference type="ARBA" id="ARBA00023002"/>
    </source>
</evidence>
<dbReference type="EMBL" id="FRBL01000001">
    <property type="protein sequence ID" value="SHK77616.1"/>
    <property type="molecule type" value="Genomic_DNA"/>
</dbReference>
<protein>
    <submittedName>
        <fullName evidence="4">3-hydroxyisobutyrate dehydrogenase</fullName>
    </submittedName>
</protein>
<dbReference type="PIRSF" id="PIRSF000103">
    <property type="entry name" value="HIBADH"/>
    <property type="match status" value="1"/>
</dbReference>
<dbReference type="STRING" id="1419482.SAMN05444266_101101"/>
<dbReference type="Proteomes" id="UP000184420">
    <property type="component" value="Unassembled WGS sequence"/>
</dbReference>
<dbReference type="Pfam" id="PF21761">
    <property type="entry name" value="RedAm-like_C"/>
    <property type="match status" value="1"/>
</dbReference>
<dbReference type="InterPro" id="IPR008927">
    <property type="entry name" value="6-PGluconate_DH-like_C_sf"/>
</dbReference>
<evidence type="ECO:0000313" key="4">
    <source>
        <dbReference type="EMBL" id="SHK77616.1"/>
    </source>
</evidence>
<dbReference type="Gene3D" id="1.10.1040.10">
    <property type="entry name" value="N-(1-d-carboxylethyl)-l-norvaline Dehydrogenase, domain 2"/>
    <property type="match status" value="1"/>
</dbReference>
<dbReference type="InterPro" id="IPR013328">
    <property type="entry name" value="6PGD_dom2"/>
</dbReference>
<dbReference type="GO" id="GO:0016491">
    <property type="term" value="F:oxidoreductase activity"/>
    <property type="evidence" value="ECO:0007669"/>
    <property type="project" value="UniProtKB-KW"/>
</dbReference>
<name>A0A1M6V8H9_9BACT</name>
<dbReference type="AlphaFoldDB" id="A0A1M6V8H9"/>
<dbReference type="InterPro" id="IPR006115">
    <property type="entry name" value="6PGDH_NADP-bd"/>
</dbReference>
<dbReference type="PANTHER" id="PTHR43580">
    <property type="entry name" value="OXIDOREDUCTASE GLYR1-RELATED"/>
    <property type="match status" value="1"/>
</dbReference>
<keyword evidence="5" id="KW-1185">Reference proteome</keyword>
<reference evidence="4 5" key="1">
    <citation type="submission" date="2016-11" db="EMBL/GenBank/DDBJ databases">
        <authorList>
            <person name="Jaros S."/>
            <person name="Januszkiewicz K."/>
            <person name="Wedrychowicz H."/>
        </authorList>
    </citation>
    <scope>NUCLEOTIDE SEQUENCE [LARGE SCALE GENOMIC DNA]</scope>
    <source>
        <strain evidence="4 5">DSM 27406</strain>
    </source>
</reference>
<dbReference type="SUPFAM" id="SSF48179">
    <property type="entry name" value="6-phosphogluconate dehydrogenase C-terminal domain-like"/>
    <property type="match status" value="1"/>
</dbReference>
<proteinExistence type="predicted"/>
<keyword evidence="1" id="KW-0560">Oxidoreductase</keyword>
<dbReference type="Pfam" id="PF03446">
    <property type="entry name" value="NAD_binding_2"/>
    <property type="match status" value="1"/>
</dbReference>
<dbReference type="InterPro" id="IPR015815">
    <property type="entry name" value="HIBADH-related"/>
</dbReference>
<evidence type="ECO:0000259" key="2">
    <source>
        <dbReference type="Pfam" id="PF03446"/>
    </source>
</evidence>